<dbReference type="SUPFAM" id="SSF81345">
    <property type="entry name" value="ABC transporter involved in vitamin B12 uptake, BtuC"/>
    <property type="match status" value="1"/>
</dbReference>
<keyword evidence="6 9" id="KW-1133">Transmembrane helix</keyword>
<proteinExistence type="inferred from homology"/>
<feature type="transmembrane region" description="Helical" evidence="9">
    <location>
        <begin position="425"/>
        <end position="443"/>
    </location>
</feature>
<evidence type="ECO:0000256" key="6">
    <source>
        <dbReference type="ARBA" id="ARBA00022989"/>
    </source>
</evidence>
<dbReference type="EMBL" id="BJML01000009">
    <property type="protein sequence ID" value="GEB46795.1"/>
    <property type="molecule type" value="Genomic_DNA"/>
</dbReference>
<feature type="transmembrane region" description="Helical" evidence="9">
    <location>
        <begin position="353"/>
        <end position="377"/>
    </location>
</feature>
<evidence type="ECO:0000256" key="9">
    <source>
        <dbReference type="SAM" id="Phobius"/>
    </source>
</evidence>
<feature type="transmembrane region" description="Helical" evidence="9">
    <location>
        <begin position="309"/>
        <end position="333"/>
    </location>
</feature>
<dbReference type="AlphaFoldDB" id="A0A4Y3QNG1"/>
<protein>
    <recommendedName>
        <fullName evidence="12">Iron complex transport system permease protein</fullName>
    </recommendedName>
</protein>
<feature type="transmembrane region" description="Helical" evidence="9">
    <location>
        <begin position="63"/>
        <end position="82"/>
    </location>
</feature>
<keyword evidence="7 9" id="KW-0472">Membrane</keyword>
<comment type="similarity">
    <text evidence="2">Belongs to the binding-protein-dependent transport system permease family. FecCD subfamily.</text>
</comment>
<evidence type="ECO:0008006" key="12">
    <source>
        <dbReference type="Google" id="ProtNLM"/>
    </source>
</evidence>
<name>A0A4Y3QNG1_MICTE</name>
<keyword evidence="4" id="KW-1003">Cell membrane</keyword>
<comment type="subcellular location">
    <subcellularLocation>
        <location evidence="1">Cell membrane</location>
        <topology evidence="1">Multi-pass membrane protein</topology>
    </subcellularLocation>
</comment>
<feature type="transmembrane region" description="Helical" evidence="9">
    <location>
        <begin position="31"/>
        <end position="51"/>
    </location>
</feature>
<dbReference type="Proteomes" id="UP000319525">
    <property type="component" value="Unassembled WGS sequence"/>
</dbReference>
<feature type="region of interest" description="Disordered" evidence="8">
    <location>
        <begin position="1"/>
        <end position="24"/>
    </location>
</feature>
<feature type="transmembrane region" description="Helical" evidence="9">
    <location>
        <begin position="397"/>
        <end position="419"/>
    </location>
</feature>
<dbReference type="Pfam" id="PF01032">
    <property type="entry name" value="FecCD"/>
    <property type="match status" value="1"/>
</dbReference>
<keyword evidence="3" id="KW-0813">Transport</keyword>
<evidence type="ECO:0000256" key="5">
    <source>
        <dbReference type="ARBA" id="ARBA00022692"/>
    </source>
</evidence>
<organism evidence="10 11">
    <name type="scientific">Microbacterium testaceum</name>
    <name type="common">Aureobacterium testaceum</name>
    <name type="synonym">Brevibacterium testaceum</name>
    <dbReference type="NCBI Taxonomy" id="2033"/>
    <lineage>
        <taxon>Bacteria</taxon>
        <taxon>Bacillati</taxon>
        <taxon>Actinomycetota</taxon>
        <taxon>Actinomycetes</taxon>
        <taxon>Micrococcales</taxon>
        <taxon>Microbacteriaceae</taxon>
        <taxon>Microbacterium</taxon>
    </lineage>
</organism>
<evidence type="ECO:0000313" key="11">
    <source>
        <dbReference type="Proteomes" id="UP000319525"/>
    </source>
</evidence>
<dbReference type="InterPro" id="IPR000522">
    <property type="entry name" value="ABC_transptr_permease_BtuC"/>
</dbReference>
<evidence type="ECO:0000256" key="2">
    <source>
        <dbReference type="ARBA" id="ARBA00007935"/>
    </source>
</evidence>
<dbReference type="GeneID" id="57145424"/>
<feature type="transmembrane region" description="Helical" evidence="9">
    <location>
        <begin position="129"/>
        <end position="151"/>
    </location>
</feature>
<dbReference type="PANTHER" id="PTHR30472">
    <property type="entry name" value="FERRIC ENTEROBACTIN TRANSPORT SYSTEM PERMEASE PROTEIN"/>
    <property type="match status" value="1"/>
</dbReference>
<dbReference type="RefSeq" id="WP_116239527.1">
    <property type="nucleotide sequence ID" value="NZ_BJML01000009.1"/>
</dbReference>
<evidence type="ECO:0000256" key="7">
    <source>
        <dbReference type="ARBA" id="ARBA00023136"/>
    </source>
</evidence>
<feature type="compositionally biased region" description="Pro residues" evidence="8">
    <location>
        <begin position="11"/>
        <end position="23"/>
    </location>
</feature>
<dbReference type="InterPro" id="IPR037294">
    <property type="entry name" value="ABC_BtuC-like"/>
</dbReference>
<feature type="transmembrane region" description="Helical" evidence="9">
    <location>
        <begin position="214"/>
        <end position="232"/>
    </location>
</feature>
<sequence>MTLTDLVPAAPDRPGPAPGPPRTAPRAAARLVDVLLPAVPAAMTLTLILAIPDERGAWQSDRIVVAVVGLVLVVALVGVNVSRGRRGQSIGMAALGLVRVPGLGVRSVAALRRARIDVDALIVRPRRTAGVVVVLAVVVVGVAMIAIAVGARNVTLPEVAHAFVGGSPTYNDIVIRERAPRAIVAIAAGLALGAAGAVVQAQTRNPLADPDLMGITRGATLATVLAIALGGLTTPAEYTAYALLGALAVTALVIVLAETMGESIIALPLVGAAVSSVLGSATAILLLLDQTVQQSFRRWMIGGLSDGPLSTYAVPLVAIGGGLALALMCAPSLNALSFGAEMATSLGTDVRRARIAGLLAVGLLAGAATAACGPLAFLGLIAPHTARLLVGTDHRTLLPASALIGAVALLFADVVGRSVARPAEIPAGIVFLLVGAPLFVALARRRSGAR</sequence>
<dbReference type="PANTHER" id="PTHR30472:SF1">
    <property type="entry name" value="FE(3+) DICITRATE TRANSPORT SYSTEM PERMEASE PROTEIN FECC-RELATED"/>
    <property type="match status" value="1"/>
</dbReference>
<evidence type="ECO:0000256" key="4">
    <source>
        <dbReference type="ARBA" id="ARBA00022475"/>
    </source>
</evidence>
<evidence type="ECO:0000256" key="3">
    <source>
        <dbReference type="ARBA" id="ARBA00022448"/>
    </source>
</evidence>
<feature type="transmembrane region" description="Helical" evidence="9">
    <location>
        <begin position="263"/>
        <end position="288"/>
    </location>
</feature>
<evidence type="ECO:0000313" key="10">
    <source>
        <dbReference type="EMBL" id="GEB46795.1"/>
    </source>
</evidence>
<gene>
    <name evidence="10" type="ORF">MTE01_27400</name>
</gene>
<dbReference type="CDD" id="cd06550">
    <property type="entry name" value="TM_ABC_iron-siderophores_like"/>
    <property type="match status" value="1"/>
</dbReference>
<accession>A0A4Y3QNG1</accession>
<dbReference type="OrthoDB" id="9782305at2"/>
<reference evidence="10 11" key="1">
    <citation type="submission" date="2019-06" db="EMBL/GenBank/DDBJ databases">
        <title>Whole genome shotgun sequence of Microbacterium testaceum NBRC 12675.</title>
        <authorList>
            <person name="Hosoyama A."/>
            <person name="Uohara A."/>
            <person name="Ohji S."/>
            <person name="Ichikawa N."/>
        </authorList>
    </citation>
    <scope>NUCLEOTIDE SEQUENCE [LARGE SCALE GENOMIC DNA]</scope>
    <source>
        <strain evidence="10 11">NBRC 12675</strain>
    </source>
</reference>
<dbReference type="GO" id="GO:0005886">
    <property type="term" value="C:plasma membrane"/>
    <property type="evidence" value="ECO:0007669"/>
    <property type="project" value="UniProtKB-SubCell"/>
</dbReference>
<dbReference type="GO" id="GO:0022857">
    <property type="term" value="F:transmembrane transporter activity"/>
    <property type="evidence" value="ECO:0007669"/>
    <property type="project" value="InterPro"/>
</dbReference>
<evidence type="ECO:0000256" key="8">
    <source>
        <dbReference type="SAM" id="MobiDB-lite"/>
    </source>
</evidence>
<evidence type="ECO:0000256" key="1">
    <source>
        <dbReference type="ARBA" id="ARBA00004651"/>
    </source>
</evidence>
<feature type="transmembrane region" description="Helical" evidence="9">
    <location>
        <begin position="182"/>
        <end position="202"/>
    </location>
</feature>
<keyword evidence="5 9" id="KW-0812">Transmembrane</keyword>
<feature type="transmembrane region" description="Helical" evidence="9">
    <location>
        <begin position="239"/>
        <end position="257"/>
    </location>
</feature>
<comment type="caution">
    <text evidence="10">The sequence shown here is derived from an EMBL/GenBank/DDBJ whole genome shotgun (WGS) entry which is preliminary data.</text>
</comment>
<dbReference type="Gene3D" id="1.10.3470.10">
    <property type="entry name" value="ABC transporter involved in vitamin B12 uptake, BtuC"/>
    <property type="match status" value="1"/>
</dbReference>
<dbReference type="GO" id="GO:0033214">
    <property type="term" value="P:siderophore-iron import into cell"/>
    <property type="evidence" value="ECO:0007669"/>
    <property type="project" value="TreeGrafter"/>
</dbReference>